<dbReference type="Gene3D" id="1.10.287.110">
    <property type="entry name" value="DnaJ domain"/>
    <property type="match status" value="1"/>
</dbReference>
<accession>A0ABD3PVR9</accession>
<dbReference type="SUPFAM" id="SSF46565">
    <property type="entry name" value="Chaperone J-domain"/>
    <property type="match status" value="1"/>
</dbReference>
<dbReference type="SMART" id="SM00271">
    <property type="entry name" value="DnaJ"/>
    <property type="match status" value="1"/>
</dbReference>
<evidence type="ECO:0000256" key="1">
    <source>
        <dbReference type="SAM" id="MobiDB-lite"/>
    </source>
</evidence>
<name>A0ABD3PVR9_9STRA</name>
<dbReference type="InterPro" id="IPR052276">
    <property type="entry name" value="Diphthamide-biosynth_chaperone"/>
</dbReference>
<protein>
    <recommendedName>
        <fullName evidence="2">J domain-containing protein</fullName>
    </recommendedName>
</protein>
<feature type="compositionally biased region" description="Polar residues" evidence="1">
    <location>
        <begin position="153"/>
        <end position="163"/>
    </location>
</feature>
<dbReference type="Proteomes" id="UP001530400">
    <property type="component" value="Unassembled WGS sequence"/>
</dbReference>
<evidence type="ECO:0000313" key="3">
    <source>
        <dbReference type="EMBL" id="KAL3792219.1"/>
    </source>
</evidence>
<dbReference type="InterPro" id="IPR001623">
    <property type="entry name" value="DnaJ_domain"/>
</dbReference>
<organism evidence="3 4">
    <name type="scientific">Cyclotella atomus</name>
    <dbReference type="NCBI Taxonomy" id="382360"/>
    <lineage>
        <taxon>Eukaryota</taxon>
        <taxon>Sar</taxon>
        <taxon>Stramenopiles</taxon>
        <taxon>Ochrophyta</taxon>
        <taxon>Bacillariophyta</taxon>
        <taxon>Coscinodiscophyceae</taxon>
        <taxon>Thalassiosirophycidae</taxon>
        <taxon>Stephanodiscales</taxon>
        <taxon>Stephanodiscaceae</taxon>
        <taxon>Cyclotella</taxon>
    </lineage>
</organism>
<reference evidence="3 4" key="1">
    <citation type="submission" date="2024-10" db="EMBL/GenBank/DDBJ databases">
        <title>Updated reference genomes for cyclostephanoid diatoms.</title>
        <authorList>
            <person name="Roberts W.R."/>
            <person name="Alverson A.J."/>
        </authorList>
    </citation>
    <scope>NUCLEOTIDE SEQUENCE [LARGE SCALE GENOMIC DNA]</scope>
    <source>
        <strain evidence="3 4">AJA010-31</strain>
    </source>
</reference>
<dbReference type="CDD" id="cd06257">
    <property type="entry name" value="DnaJ"/>
    <property type="match status" value="1"/>
</dbReference>
<dbReference type="EMBL" id="JALLPJ020000432">
    <property type="protein sequence ID" value="KAL3792219.1"/>
    <property type="molecule type" value="Genomic_DNA"/>
</dbReference>
<dbReference type="PANTHER" id="PTHR44240:SF10">
    <property type="entry name" value="J DOMAIN-CONTAINING PROTEIN"/>
    <property type="match status" value="1"/>
</dbReference>
<gene>
    <name evidence="3" type="ORF">ACHAWO_006038</name>
</gene>
<feature type="domain" description="J" evidence="2">
    <location>
        <begin position="28"/>
        <end position="86"/>
    </location>
</feature>
<dbReference type="InterPro" id="IPR036869">
    <property type="entry name" value="J_dom_sf"/>
</dbReference>
<dbReference type="PANTHER" id="PTHR44240">
    <property type="entry name" value="DNAJ DOMAIN (PROKARYOTIC HEAT SHOCK PROTEIN)-RELATED"/>
    <property type="match status" value="1"/>
</dbReference>
<keyword evidence="4" id="KW-1185">Reference proteome</keyword>
<feature type="region of interest" description="Disordered" evidence="1">
    <location>
        <begin position="113"/>
        <end position="178"/>
    </location>
</feature>
<comment type="caution">
    <text evidence="3">The sequence shown here is derived from an EMBL/GenBank/DDBJ whole genome shotgun (WGS) entry which is preliminary data.</text>
</comment>
<evidence type="ECO:0000259" key="2">
    <source>
        <dbReference type="PROSITE" id="PS50076"/>
    </source>
</evidence>
<dbReference type="PROSITE" id="PS50076">
    <property type="entry name" value="DNAJ_2"/>
    <property type="match status" value="1"/>
</dbReference>
<sequence length="178" mass="19949">MSQQTQSPLDIIQLRPYFTNTDQLKKTDPYAILGITWGASLSEIKAAYHNQARQLHPDVSKLDPSEALEQFKRVKHAYEVLVGNSAENDTEWAFSIWRTSDIIAQNRTDVAGVKRKRPMKPADSLKNGWGVGQIGHPDGRGVTTSKGEYLANGQRSTVGSGQNKWVKKKEYKPWNPKG</sequence>
<dbReference type="Pfam" id="PF00226">
    <property type="entry name" value="DnaJ"/>
    <property type="match status" value="1"/>
</dbReference>
<evidence type="ECO:0000313" key="4">
    <source>
        <dbReference type="Proteomes" id="UP001530400"/>
    </source>
</evidence>
<dbReference type="PRINTS" id="PR00625">
    <property type="entry name" value="JDOMAIN"/>
</dbReference>
<dbReference type="AlphaFoldDB" id="A0ABD3PVR9"/>
<proteinExistence type="predicted"/>